<organism evidence="1 2">
    <name type="scientific">Candidatus Nealsonbacteria bacterium CG23_combo_of_CG06-09_8_20_14_all_39_17</name>
    <dbReference type="NCBI Taxonomy" id="1974722"/>
    <lineage>
        <taxon>Bacteria</taxon>
        <taxon>Candidatus Nealsoniibacteriota</taxon>
    </lineage>
</organism>
<comment type="caution">
    <text evidence="1">The sequence shown here is derived from an EMBL/GenBank/DDBJ whole genome shotgun (WGS) entry which is preliminary data.</text>
</comment>
<evidence type="ECO:0008006" key="3">
    <source>
        <dbReference type="Google" id="ProtNLM"/>
    </source>
</evidence>
<dbReference type="EMBL" id="PCRO01000015">
    <property type="protein sequence ID" value="PIP22946.1"/>
    <property type="molecule type" value="Genomic_DNA"/>
</dbReference>
<feature type="non-terminal residue" evidence="1">
    <location>
        <position position="1"/>
    </location>
</feature>
<dbReference type="Proteomes" id="UP000229976">
    <property type="component" value="Unassembled WGS sequence"/>
</dbReference>
<protein>
    <recommendedName>
        <fullName evidence="3">PKD domain-containing protein</fullName>
    </recommendedName>
</protein>
<dbReference type="AlphaFoldDB" id="A0A2G9YUM5"/>
<gene>
    <name evidence="1" type="ORF">COX37_01185</name>
</gene>
<sequence>VSVNKTTGDFSGWAWGGDVVGWIHFADALYKVRTCFDFNRAPTITITKDPNSAKSFCGVDPNNKDEGLVGFEWKYDDADNDSQAQYQIQIATDSSFVNKVVDCTIPQVVSSGGTGTASATVAPSPSTNCSSAHLEIPYGGEGNWYYWRVKVQDARGKWSGASGQPGVQFDTPTHAKPWPDFLCNGVDCSTIKPFLGQTIQFTDASQLFGGASFSSWAWTFENGDPANSAIQNPPSVKFSIAGSGSKNGIGLTVTDNKPYSCSVSKSIKFYTSSPKWRGVHP</sequence>
<accession>A0A2G9YUM5</accession>
<name>A0A2G9YUM5_9BACT</name>
<dbReference type="Gene3D" id="2.60.40.10">
    <property type="entry name" value="Immunoglobulins"/>
    <property type="match status" value="2"/>
</dbReference>
<evidence type="ECO:0000313" key="2">
    <source>
        <dbReference type="Proteomes" id="UP000229976"/>
    </source>
</evidence>
<reference evidence="1 2" key="1">
    <citation type="submission" date="2017-09" db="EMBL/GenBank/DDBJ databases">
        <title>Depth-based differentiation of microbial function through sediment-hosted aquifers and enrichment of novel symbionts in the deep terrestrial subsurface.</title>
        <authorList>
            <person name="Probst A.J."/>
            <person name="Ladd B."/>
            <person name="Jarett J.K."/>
            <person name="Geller-Mcgrath D.E."/>
            <person name="Sieber C.M."/>
            <person name="Emerson J.B."/>
            <person name="Anantharaman K."/>
            <person name="Thomas B.C."/>
            <person name="Malmstrom R."/>
            <person name="Stieglmeier M."/>
            <person name="Klingl A."/>
            <person name="Woyke T."/>
            <person name="Ryan C.M."/>
            <person name="Banfield J.F."/>
        </authorList>
    </citation>
    <scope>NUCLEOTIDE SEQUENCE [LARGE SCALE GENOMIC DNA]</scope>
    <source>
        <strain evidence="1">CG23_combo_of_CG06-09_8_20_14_all_39_17</strain>
    </source>
</reference>
<evidence type="ECO:0000313" key="1">
    <source>
        <dbReference type="EMBL" id="PIP22946.1"/>
    </source>
</evidence>
<dbReference type="InterPro" id="IPR013783">
    <property type="entry name" value="Ig-like_fold"/>
</dbReference>
<proteinExistence type="predicted"/>